<proteinExistence type="predicted"/>
<gene>
    <name evidence="1" type="ORF">FHL15_004139</name>
</gene>
<dbReference type="AlphaFoldDB" id="A0A553I4C9"/>
<reference evidence="2" key="1">
    <citation type="submission" date="2019-06" db="EMBL/GenBank/DDBJ databases">
        <title>Draft genome sequence of the griseofulvin-producing fungus Xylaria cubensis strain G536.</title>
        <authorList>
            <person name="Mead M.E."/>
            <person name="Raja H.A."/>
            <person name="Steenwyk J.L."/>
            <person name="Knowles S.L."/>
            <person name="Oberlies N.H."/>
            <person name="Rokas A."/>
        </authorList>
    </citation>
    <scope>NUCLEOTIDE SEQUENCE [LARGE SCALE GENOMIC DNA]</scope>
    <source>
        <strain evidence="2">G536</strain>
    </source>
</reference>
<protein>
    <submittedName>
        <fullName evidence="1">Uncharacterized protein</fullName>
    </submittedName>
</protein>
<accession>A0A553I4C9</accession>
<dbReference type="EMBL" id="VFLP01000018">
    <property type="protein sequence ID" value="TRX95054.1"/>
    <property type="molecule type" value="Genomic_DNA"/>
</dbReference>
<organism evidence="1 2">
    <name type="scientific">Xylaria flabelliformis</name>
    <dbReference type="NCBI Taxonomy" id="2512241"/>
    <lineage>
        <taxon>Eukaryota</taxon>
        <taxon>Fungi</taxon>
        <taxon>Dikarya</taxon>
        <taxon>Ascomycota</taxon>
        <taxon>Pezizomycotina</taxon>
        <taxon>Sordariomycetes</taxon>
        <taxon>Xylariomycetidae</taxon>
        <taxon>Xylariales</taxon>
        <taxon>Xylariaceae</taxon>
        <taxon>Xylaria</taxon>
    </lineage>
</organism>
<evidence type="ECO:0000313" key="1">
    <source>
        <dbReference type="EMBL" id="TRX95054.1"/>
    </source>
</evidence>
<dbReference type="Proteomes" id="UP000319160">
    <property type="component" value="Unassembled WGS sequence"/>
</dbReference>
<evidence type="ECO:0000313" key="2">
    <source>
        <dbReference type="Proteomes" id="UP000319160"/>
    </source>
</evidence>
<keyword evidence="2" id="KW-1185">Reference proteome</keyword>
<sequence>MYNGNNASTSSVKNHRNNCQFRTRISETGDEVSKVKEESVGLLIRLDYCVHVSTTMGNISYFGRIVGDKDFVTSISDYFCELTRHPVSTRLRKSLRRTVAQYLGRDSIMKSAVRSYLPHYLPVKSESARLWAKYLVNHVVAALKSWIMCNKS</sequence>
<comment type="caution">
    <text evidence="1">The sequence shown here is derived from an EMBL/GenBank/DDBJ whole genome shotgun (WGS) entry which is preliminary data.</text>
</comment>
<name>A0A553I4C9_9PEZI</name>